<dbReference type="Pfam" id="PF00076">
    <property type="entry name" value="RRM_1"/>
    <property type="match status" value="1"/>
</dbReference>
<dbReference type="InterPro" id="IPR012677">
    <property type="entry name" value="Nucleotide-bd_a/b_plait_sf"/>
</dbReference>
<dbReference type="EMBL" id="JAHKSW010000014">
    <property type="protein sequence ID" value="KAG7324433.1"/>
    <property type="molecule type" value="Genomic_DNA"/>
</dbReference>
<protein>
    <recommendedName>
        <fullName evidence="3">RRM domain-containing protein</fullName>
    </recommendedName>
</protein>
<dbReference type="OrthoDB" id="19742at2759"/>
<name>A0A9D3NNH4_9TELE</name>
<proteinExistence type="predicted"/>
<dbReference type="InterPro" id="IPR000504">
    <property type="entry name" value="RRM_dom"/>
</dbReference>
<dbReference type="InterPro" id="IPR052084">
    <property type="entry name" value="SF3B4_spliceosome_assoc"/>
</dbReference>
<dbReference type="PANTHER" id="PTHR48030:SF3">
    <property type="entry name" value="SPLICING FACTOR 3B SUBUNIT 4"/>
    <property type="match status" value="1"/>
</dbReference>
<dbReference type="Gene3D" id="3.30.70.330">
    <property type="match status" value="1"/>
</dbReference>
<dbReference type="PANTHER" id="PTHR48030">
    <property type="entry name" value="SPLICING FACTOR 3B SUBUNIT 4"/>
    <property type="match status" value="1"/>
</dbReference>
<keyword evidence="5" id="KW-1185">Reference proteome</keyword>
<dbReference type="GO" id="GO:0048026">
    <property type="term" value="P:positive regulation of mRNA splicing, via spliceosome"/>
    <property type="evidence" value="ECO:0007669"/>
    <property type="project" value="TreeGrafter"/>
</dbReference>
<evidence type="ECO:0000256" key="2">
    <source>
        <dbReference type="SAM" id="MobiDB-lite"/>
    </source>
</evidence>
<organism evidence="4 5">
    <name type="scientific">Hemibagrus wyckioides</name>
    <dbReference type="NCBI Taxonomy" id="337641"/>
    <lineage>
        <taxon>Eukaryota</taxon>
        <taxon>Metazoa</taxon>
        <taxon>Chordata</taxon>
        <taxon>Craniata</taxon>
        <taxon>Vertebrata</taxon>
        <taxon>Euteleostomi</taxon>
        <taxon>Actinopterygii</taxon>
        <taxon>Neopterygii</taxon>
        <taxon>Teleostei</taxon>
        <taxon>Ostariophysi</taxon>
        <taxon>Siluriformes</taxon>
        <taxon>Bagridae</taxon>
        <taxon>Hemibagrus</taxon>
    </lineage>
</organism>
<dbReference type="PROSITE" id="PS50102">
    <property type="entry name" value="RRM"/>
    <property type="match status" value="1"/>
</dbReference>
<feature type="region of interest" description="Disordered" evidence="2">
    <location>
        <begin position="109"/>
        <end position="144"/>
    </location>
</feature>
<feature type="domain" description="RRM" evidence="3">
    <location>
        <begin position="29"/>
        <end position="101"/>
    </location>
</feature>
<dbReference type="GO" id="GO:0071011">
    <property type="term" value="C:precatalytic spliceosome"/>
    <property type="evidence" value="ECO:0007669"/>
    <property type="project" value="TreeGrafter"/>
</dbReference>
<dbReference type="AlphaFoldDB" id="A0A9D3NNH4"/>
<dbReference type="Gene3D" id="1.10.1900.10">
    <property type="entry name" value="c-terminal domain of poly(a) binding protein"/>
    <property type="match status" value="1"/>
</dbReference>
<evidence type="ECO:0000313" key="5">
    <source>
        <dbReference type="Proteomes" id="UP000824219"/>
    </source>
</evidence>
<feature type="region of interest" description="Disordered" evidence="2">
    <location>
        <begin position="207"/>
        <end position="241"/>
    </location>
</feature>
<accession>A0A9D3NNH4</accession>
<dbReference type="SMART" id="SM00360">
    <property type="entry name" value="RRM"/>
    <property type="match status" value="1"/>
</dbReference>
<dbReference type="GO" id="GO:0005730">
    <property type="term" value="C:nucleolus"/>
    <property type="evidence" value="ECO:0007669"/>
    <property type="project" value="TreeGrafter"/>
</dbReference>
<evidence type="ECO:0000259" key="3">
    <source>
        <dbReference type="PROSITE" id="PS50102"/>
    </source>
</evidence>
<evidence type="ECO:0000313" key="4">
    <source>
        <dbReference type="EMBL" id="KAG7324433.1"/>
    </source>
</evidence>
<keyword evidence="1" id="KW-0694">RNA-binding</keyword>
<sequence>MFNSELLLGRPMRIMWSNCEPKAKTIEGGKIFIRNLHRSVNSIFLSDTFSKFGKIVSCKAVESKDFGYIQYESAKAAALAIQRFNGKVLNNRQITIEYFKSREEREAEMRKAEARKAPGKPRQPVCPPCFETRTPVVEPPRSEDTVQTIEASASEDAVQTIEASASEDIVQTIEASASEDTVQTIEASASEDIVRIVDTASSSTVAQDKAEAVETAAPEKTLEAAETAAPEETPEVPNLSPPQKRLTIYILESAALEDQVQTAQEIHPTDANQITWMIVQQENNFEIMNIISDPRLLRAKVDKMDALLKARAAGYKPESLKTIFESGNKKKK</sequence>
<reference evidence="4 5" key="1">
    <citation type="submission" date="2021-06" db="EMBL/GenBank/DDBJ databases">
        <title>Chromosome-level genome assembly of the red-tail catfish (Hemibagrus wyckioides).</title>
        <authorList>
            <person name="Shao F."/>
        </authorList>
    </citation>
    <scope>NUCLEOTIDE SEQUENCE [LARGE SCALE GENOMIC DNA]</scope>
    <source>
        <strain evidence="4">EC202008001</strain>
        <tissue evidence="4">Blood</tissue>
    </source>
</reference>
<feature type="compositionally biased region" description="Low complexity" evidence="2">
    <location>
        <begin position="214"/>
        <end position="237"/>
    </location>
</feature>
<comment type="caution">
    <text evidence="4">The sequence shown here is derived from an EMBL/GenBank/DDBJ whole genome shotgun (WGS) entry which is preliminary data.</text>
</comment>
<evidence type="ECO:0000256" key="1">
    <source>
        <dbReference type="PROSITE-ProRule" id="PRU00176"/>
    </source>
</evidence>
<dbReference type="InterPro" id="IPR035979">
    <property type="entry name" value="RBD_domain_sf"/>
</dbReference>
<dbReference type="SUPFAM" id="SSF63570">
    <property type="entry name" value="PABC (PABP) domain"/>
    <property type="match status" value="1"/>
</dbReference>
<gene>
    <name evidence="4" type="ORF">KOW79_012449</name>
</gene>
<dbReference type="InterPro" id="IPR036053">
    <property type="entry name" value="PABP-dom"/>
</dbReference>
<dbReference type="Proteomes" id="UP000824219">
    <property type="component" value="Linkage Group LG14"/>
</dbReference>
<dbReference type="SUPFAM" id="SSF54928">
    <property type="entry name" value="RNA-binding domain, RBD"/>
    <property type="match status" value="1"/>
</dbReference>
<dbReference type="GO" id="GO:0003723">
    <property type="term" value="F:RNA binding"/>
    <property type="evidence" value="ECO:0007669"/>
    <property type="project" value="UniProtKB-UniRule"/>
</dbReference>